<dbReference type="Proteomes" id="UP000663801">
    <property type="component" value="Unassembled WGS sequence"/>
</dbReference>
<reference evidence="1" key="1">
    <citation type="submission" date="2021-01" db="EMBL/GenBank/DDBJ databases">
        <title>KCTC 19127 draft genome.</title>
        <authorList>
            <person name="An D."/>
        </authorList>
    </citation>
    <scope>NUCLEOTIDE SEQUENCE</scope>
    <source>
        <strain evidence="1">KCTC 19127</strain>
    </source>
</reference>
<dbReference type="RefSeq" id="WP_205256127.1">
    <property type="nucleotide sequence ID" value="NZ_BAAAPV010000003.1"/>
</dbReference>
<name>A0A939C5A8_9ACTN</name>
<gene>
    <name evidence="1" type="ORF">JL107_06110</name>
</gene>
<evidence type="ECO:0000313" key="1">
    <source>
        <dbReference type="EMBL" id="MBM9476012.1"/>
    </source>
</evidence>
<organism evidence="1 2">
    <name type="scientific">Nakamurella flavida</name>
    <dbReference type="NCBI Taxonomy" id="363630"/>
    <lineage>
        <taxon>Bacteria</taxon>
        <taxon>Bacillati</taxon>
        <taxon>Actinomycetota</taxon>
        <taxon>Actinomycetes</taxon>
        <taxon>Nakamurellales</taxon>
        <taxon>Nakamurellaceae</taxon>
        <taxon>Nakamurella</taxon>
    </lineage>
</organism>
<dbReference type="EMBL" id="JAERWL010000006">
    <property type="protein sequence ID" value="MBM9476012.1"/>
    <property type="molecule type" value="Genomic_DNA"/>
</dbReference>
<accession>A0A939C5A8</accession>
<proteinExistence type="predicted"/>
<sequence length="231" mass="23658">MTLPPIVPDARWAVWLLGVDGTVFSGDVAVQAFARHAGTTLTDDGRRTLIAAMRGLLERRRGLLPAGVDLAAAQNGHQAVAVTAHALGVSDDDLAAAHRAARIDLARTAWMLDPADGLADLLAHPQVGPVHLVADPPDDPAAPEVLAAVIPDGRVQLSAAPHWATETAVGPVLVVADAWSAATAEAGGAGAAVTVLDRFDRRVGAPEVTVRSLADLVTALGPGIPSERTAP</sequence>
<keyword evidence="2" id="KW-1185">Reference proteome</keyword>
<comment type="caution">
    <text evidence="1">The sequence shown here is derived from an EMBL/GenBank/DDBJ whole genome shotgun (WGS) entry which is preliminary data.</text>
</comment>
<dbReference type="AlphaFoldDB" id="A0A939C5A8"/>
<protein>
    <submittedName>
        <fullName evidence="1">Uncharacterized protein</fullName>
    </submittedName>
</protein>
<evidence type="ECO:0000313" key="2">
    <source>
        <dbReference type="Proteomes" id="UP000663801"/>
    </source>
</evidence>